<dbReference type="GO" id="GO:0005874">
    <property type="term" value="C:microtubule"/>
    <property type="evidence" value="ECO:0007669"/>
    <property type="project" value="UniProtKB-KW"/>
</dbReference>
<dbReference type="EMBL" id="CAKMRJ010000001">
    <property type="protein sequence ID" value="CAH1412765.1"/>
    <property type="molecule type" value="Genomic_DNA"/>
</dbReference>
<dbReference type="PANTHER" id="PTHR31246:SF34">
    <property type="entry name" value="MICROTUBULE-ASSOCIATED PROTEIN"/>
    <property type="match status" value="1"/>
</dbReference>
<evidence type="ECO:0000256" key="8">
    <source>
        <dbReference type="SAM" id="MobiDB-lite"/>
    </source>
</evidence>
<accession>A0AAU9LE97</accession>
<keyword evidence="4" id="KW-0493">Microtubule</keyword>
<evidence type="ECO:0000256" key="6">
    <source>
        <dbReference type="ARBA" id="ARBA00023212"/>
    </source>
</evidence>
<sequence length="663" mass="73262">MEDVSGGGGVGGMTDMPEMLQGGEYSGGNVRPPIAESTPLTVSGSFREGGGRGSGMTSRRRSSRRPSLDADDFINLLHGSDPVKLELNRLENEVRDKDRELSEAQAEIKALKLSERLREKAVEELTEELSKVDEKLKLTESLLDTKTLEIKKINDEKKASMAAQFAAEATLRRVHAAQKDDDMPPIEAILAPLEAELKLARQEIAKLQDDNKALDRLTKSKEAALLEAERTVQVALAKASMVDDLQNKNQELMKQIEICQEENKILDKMHRQKVAEVEKLTQTVRELEEAVLAGGAAANAVRDYQRKVQEMNEERKTLDRELARAKVTANRVATVVANEWKDANDKVMPVKQWLEERRFLQGEMQQLRDKLAITERAAKSEAQLKEKFQLRLRVLEDTLRSPNSLSLSRSSAPMGMGMSNGASRRQSLGGADNFSKLSPNLPKRSKLISNGTSGRGSPSFNLGQTCEGTKDTEIPDEKPAASLEDSVPGVLYDLLQKEVVSLRKAGYEKDQSIKDKDDAIEMLAKKVDTLTKAMEVEAKKMRREVAAMEKEVAAMRVDKEQDNRAKRSTNTSHLHPARNVARSGLTRVDALKELIFTIDASTLAPPSISLPTLSTDQDSDQDADADQNAAKNAGQRCATSSSWLSDFTAFEDVAENACFSQIC</sequence>
<organism evidence="9 10">
    <name type="scientific">Lactuca virosa</name>
    <dbReference type="NCBI Taxonomy" id="75947"/>
    <lineage>
        <taxon>Eukaryota</taxon>
        <taxon>Viridiplantae</taxon>
        <taxon>Streptophyta</taxon>
        <taxon>Embryophyta</taxon>
        <taxon>Tracheophyta</taxon>
        <taxon>Spermatophyta</taxon>
        <taxon>Magnoliopsida</taxon>
        <taxon>eudicotyledons</taxon>
        <taxon>Gunneridae</taxon>
        <taxon>Pentapetalae</taxon>
        <taxon>asterids</taxon>
        <taxon>campanulids</taxon>
        <taxon>Asterales</taxon>
        <taxon>Asteraceae</taxon>
        <taxon>Cichorioideae</taxon>
        <taxon>Cichorieae</taxon>
        <taxon>Lactucinae</taxon>
        <taxon>Lactuca</taxon>
    </lineage>
</organism>
<evidence type="ECO:0000256" key="3">
    <source>
        <dbReference type="ARBA" id="ARBA00022490"/>
    </source>
</evidence>
<feature type="region of interest" description="Disordered" evidence="8">
    <location>
        <begin position="401"/>
        <end position="480"/>
    </location>
</feature>
<dbReference type="AlphaFoldDB" id="A0AAU9LE97"/>
<evidence type="ECO:0000256" key="2">
    <source>
        <dbReference type="ARBA" id="ARBA00008825"/>
    </source>
</evidence>
<dbReference type="InterPro" id="IPR009768">
    <property type="entry name" value="MAP70"/>
</dbReference>
<protein>
    <recommendedName>
        <fullName evidence="11">Microtubule-associated protein 70-2</fullName>
    </recommendedName>
</protein>
<keyword evidence="5 7" id="KW-0175">Coiled coil</keyword>
<proteinExistence type="inferred from homology"/>
<evidence type="ECO:0000256" key="1">
    <source>
        <dbReference type="ARBA" id="ARBA00004245"/>
    </source>
</evidence>
<dbReference type="GO" id="GO:0007010">
    <property type="term" value="P:cytoskeleton organization"/>
    <property type="evidence" value="ECO:0007669"/>
    <property type="project" value="InterPro"/>
</dbReference>
<evidence type="ECO:0000256" key="7">
    <source>
        <dbReference type="SAM" id="Coils"/>
    </source>
</evidence>
<comment type="caution">
    <text evidence="9">The sequence shown here is derived from an EMBL/GenBank/DDBJ whole genome shotgun (WGS) entry which is preliminary data.</text>
</comment>
<feature type="coiled-coil region" evidence="7">
    <location>
        <begin position="190"/>
        <end position="217"/>
    </location>
</feature>
<feature type="compositionally biased region" description="Polar residues" evidence="8">
    <location>
        <begin position="447"/>
        <end position="467"/>
    </location>
</feature>
<comment type="subcellular location">
    <subcellularLocation>
        <location evidence="1">Cytoplasm</location>
        <location evidence="1">Cytoskeleton</location>
    </subcellularLocation>
</comment>
<evidence type="ECO:0000256" key="4">
    <source>
        <dbReference type="ARBA" id="ARBA00022701"/>
    </source>
</evidence>
<reference evidence="9 10" key="1">
    <citation type="submission" date="2022-01" db="EMBL/GenBank/DDBJ databases">
        <authorList>
            <person name="Xiong W."/>
            <person name="Schranz E."/>
        </authorList>
    </citation>
    <scope>NUCLEOTIDE SEQUENCE [LARGE SCALE GENOMIC DNA]</scope>
</reference>
<dbReference type="PANTHER" id="PTHR31246">
    <property type="entry name" value="MICROTUBULE-ASSOCIATED PROTEIN 70-2"/>
    <property type="match status" value="1"/>
</dbReference>
<feature type="coiled-coil region" evidence="7">
    <location>
        <begin position="531"/>
        <end position="558"/>
    </location>
</feature>
<gene>
    <name evidence="9" type="ORF">LVIROSA_LOCUS759</name>
</gene>
<dbReference type="Pfam" id="PF07058">
    <property type="entry name" value="MAP70"/>
    <property type="match status" value="2"/>
</dbReference>
<keyword evidence="6" id="KW-0206">Cytoskeleton</keyword>
<feature type="compositionally biased region" description="Basic and acidic residues" evidence="8">
    <location>
        <begin position="468"/>
        <end position="479"/>
    </location>
</feature>
<evidence type="ECO:0000313" key="9">
    <source>
        <dbReference type="EMBL" id="CAH1412765.1"/>
    </source>
</evidence>
<feature type="region of interest" description="Disordered" evidence="8">
    <location>
        <begin position="1"/>
        <end position="73"/>
    </location>
</feature>
<dbReference type="GO" id="GO:0008017">
    <property type="term" value="F:microtubule binding"/>
    <property type="evidence" value="ECO:0007669"/>
    <property type="project" value="InterPro"/>
</dbReference>
<keyword evidence="3" id="KW-0963">Cytoplasm</keyword>
<feature type="coiled-coil region" evidence="7">
    <location>
        <begin position="242"/>
        <end position="377"/>
    </location>
</feature>
<evidence type="ECO:0000256" key="5">
    <source>
        <dbReference type="ARBA" id="ARBA00023054"/>
    </source>
</evidence>
<evidence type="ECO:0008006" key="11">
    <source>
        <dbReference type="Google" id="ProtNLM"/>
    </source>
</evidence>
<feature type="coiled-coil region" evidence="7">
    <location>
        <begin position="87"/>
        <end position="142"/>
    </location>
</feature>
<name>A0AAU9LE97_9ASTR</name>
<dbReference type="Proteomes" id="UP001157418">
    <property type="component" value="Unassembled WGS sequence"/>
</dbReference>
<feature type="region of interest" description="Disordered" evidence="8">
    <location>
        <begin position="607"/>
        <end position="634"/>
    </location>
</feature>
<keyword evidence="10" id="KW-1185">Reference proteome</keyword>
<comment type="similarity">
    <text evidence="2">Belongs to the MAP70 family.</text>
</comment>
<feature type="compositionally biased region" description="Low complexity" evidence="8">
    <location>
        <begin position="401"/>
        <end position="411"/>
    </location>
</feature>
<evidence type="ECO:0000313" key="10">
    <source>
        <dbReference type="Proteomes" id="UP001157418"/>
    </source>
</evidence>
<feature type="compositionally biased region" description="Gly residues" evidence="8">
    <location>
        <begin position="1"/>
        <end position="12"/>
    </location>
</feature>